<dbReference type="EMBL" id="CP072384">
    <property type="protein sequence ID" value="QUC08112.1"/>
    <property type="molecule type" value="Genomic_DNA"/>
</dbReference>
<dbReference type="Proteomes" id="UP000678513">
    <property type="component" value="Chromosome"/>
</dbReference>
<dbReference type="InterPro" id="IPR021400">
    <property type="entry name" value="DUF3039"/>
</dbReference>
<organism evidence="1 2">
    <name type="scientific">Arachnia rubra</name>
    <dbReference type="NCBI Taxonomy" id="1547448"/>
    <lineage>
        <taxon>Bacteria</taxon>
        <taxon>Bacillati</taxon>
        <taxon>Actinomycetota</taxon>
        <taxon>Actinomycetes</taxon>
        <taxon>Propionibacteriales</taxon>
        <taxon>Propionibacteriaceae</taxon>
        <taxon>Arachnia</taxon>
    </lineage>
</organism>
<sequence>MQHDPTARPTLRLLAELLERWPDPYEKRAITEQRWDDVQPLSRLSHPILVKSRSLSEAEPVANRIIECSRDLRLMKVRASQWRAGVWFDPEGVQWVVAAGLAKGGHRDHEDFYQRLERQCDTERGRKALLPTDEDARLLKRETAARALTDWELAVQALAVDLLAGALHHECHRVVVPHPTKTIPLAEVELEFITGDGIEEFVLSFINNTRQGTHLAYVMERRLLISIAPPEQEWDLAGGIYSAMEESGHCARQIERLRDASRERRLLDSDRGHVAHRVHRRHIGDASVDGRAVRSLCGVYFVPLTDPDALPECEECAWRRKQFPPA</sequence>
<evidence type="ECO:0000313" key="2">
    <source>
        <dbReference type="Proteomes" id="UP000678513"/>
    </source>
</evidence>
<protein>
    <submittedName>
        <fullName evidence="1">DUF3039 domain-containing protein</fullName>
    </submittedName>
</protein>
<reference evidence="1 2" key="1">
    <citation type="submission" date="2021-03" db="EMBL/GenBank/DDBJ databases">
        <title>Human Oral Microbial Genomes.</title>
        <authorList>
            <person name="Johnston C.D."/>
            <person name="Chen T."/>
            <person name="Dewhirst F.E."/>
        </authorList>
    </citation>
    <scope>NUCLEOTIDE SEQUENCE [LARGE SCALE GENOMIC DNA]</scope>
    <source>
        <strain evidence="1 2">DSMZ 100122</strain>
    </source>
</reference>
<gene>
    <name evidence="1" type="ORF">J5A65_14600</name>
</gene>
<keyword evidence="2" id="KW-1185">Reference proteome</keyword>
<name>A0ABX7Y5L5_9ACTN</name>
<dbReference type="Pfam" id="PF11238">
    <property type="entry name" value="DUF3039"/>
    <property type="match status" value="1"/>
</dbReference>
<accession>A0ABX7Y5L5</accession>
<evidence type="ECO:0000313" key="1">
    <source>
        <dbReference type="EMBL" id="QUC08112.1"/>
    </source>
</evidence>
<proteinExistence type="predicted"/>
<dbReference type="RefSeq" id="WP_212323626.1">
    <property type="nucleotide sequence ID" value="NZ_AP024463.1"/>
</dbReference>